<dbReference type="EMBL" id="CM002875">
    <property type="protein sequence ID" value="KFK29361.1"/>
    <property type="molecule type" value="Genomic_DNA"/>
</dbReference>
<reference evidence="2" key="1">
    <citation type="journal article" date="2015" name="Nat. Plants">
        <title>Genome expansion of Arabis alpina linked with retrotransposition and reduced symmetric DNA methylation.</title>
        <authorList>
            <person name="Willing E.M."/>
            <person name="Rawat V."/>
            <person name="Mandakova T."/>
            <person name="Maumus F."/>
            <person name="James G.V."/>
            <person name="Nordstroem K.J."/>
            <person name="Becker C."/>
            <person name="Warthmann N."/>
            <person name="Chica C."/>
            <person name="Szarzynska B."/>
            <person name="Zytnicki M."/>
            <person name="Albani M.C."/>
            <person name="Kiefer C."/>
            <person name="Bergonzi S."/>
            <person name="Castaings L."/>
            <person name="Mateos J.L."/>
            <person name="Berns M.C."/>
            <person name="Bujdoso N."/>
            <person name="Piofczyk T."/>
            <person name="de Lorenzo L."/>
            <person name="Barrero-Sicilia C."/>
            <person name="Mateos I."/>
            <person name="Piednoel M."/>
            <person name="Hagmann J."/>
            <person name="Chen-Min-Tao R."/>
            <person name="Iglesias-Fernandez R."/>
            <person name="Schuster S.C."/>
            <person name="Alonso-Blanco C."/>
            <person name="Roudier F."/>
            <person name="Carbonero P."/>
            <person name="Paz-Ares J."/>
            <person name="Davis S.J."/>
            <person name="Pecinka A."/>
            <person name="Quesneville H."/>
            <person name="Colot V."/>
            <person name="Lysak M.A."/>
            <person name="Weigel D."/>
            <person name="Coupland G."/>
            <person name="Schneeberger K."/>
        </authorList>
    </citation>
    <scope>NUCLEOTIDE SEQUENCE [LARGE SCALE GENOMIC DNA]</scope>
    <source>
        <strain evidence="2">cv. Pajares</strain>
    </source>
</reference>
<gene>
    <name evidence="1" type="ordered locus">AALP_Aa7g124200</name>
</gene>
<proteinExistence type="predicted"/>
<sequence length="63" mass="7476">MWRVTHPHLKVLQVYDVASFVAQEYGFIVYSGGEANVEFWRDYQVLVKDHQWVRSIKVFVVGF</sequence>
<dbReference type="Proteomes" id="UP000029120">
    <property type="component" value="Chromosome 7"/>
</dbReference>
<evidence type="ECO:0000313" key="2">
    <source>
        <dbReference type="Proteomes" id="UP000029120"/>
    </source>
</evidence>
<dbReference type="Gramene" id="KFK29361">
    <property type="protein sequence ID" value="KFK29361"/>
    <property type="gene ID" value="AALP_AA7G124200"/>
</dbReference>
<protein>
    <submittedName>
        <fullName evidence="1">Uncharacterized protein</fullName>
    </submittedName>
</protein>
<evidence type="ECO:0000313" key="1">
    <source>
        <dbReference type="EMBL" id="KFK29361.1"/>
    </source>
</evidence>
<dbReference type="AlphaFoldDB" id="A0A087GHK9"/>
<accession>A0A087GHK9</accession>
<name>A0A087GHK9_ARAAL</name>
<keyword evidence="2" id="KW-1185">Reference proteome</keyword>
<organism evidence="1 2">
    <name type="scientific">Arabis alpina</name>
    <name type="common">Alpine rock-cress</name>
    <dbReference type="NCBI Taxonomy" id="50452"/>
    <lineage>
        <taxon>Eukaryota</taxon>
        <taxon>Viridiplantae</taxon>
        <taxon>Streptophyta</taxon>
        <taxon>Embryophyta</taxon>
        <taxon>Tracheophyta</taxon>
        <taxon>Spermatophyta</taxon>
        <taxon>Magnoliopsida</taxon>
        <taxon>eudicotyledons</taxon>
        <taxon>Gunneridae</taxon>
        <taxon>Pentapetalae</taxon>
        <taxon>rosids</taxon>
        <taxon>malvids</taxon>
        <taxon>Brassicales</taxon>
        <taxon>Brassicaceae</taxon>
        <taxon>Arabideae</taxon>
        <taxon>Arabis</taxon>
    </lineage>
</organism>